<dbReference type="Gene3D" id="3.30.200.20">
    <property type="entry name" value="Phosphorylase Kinase, domain 1"/>
    <property type="match status" value="1"/>
</dbReference>
<dbReference type="InterPro" id="IPR048525">
    <property type="entry name" value="DDR1-2_DS-like"/>
</dbReference>
<dbReference type="GO" id="GO:0051897">
    <property type="term" value="P:positive regulation of phosphatidylinositol 3-kinase/protein kinase B signal transduction"/>
    <property type="evidence" value="ECO:0007669"/>
    <property type="project" value="TreeGrafter"/>
</dbReference>
<dbReference type="FunFam" id="1.10.510.10:FF:000053">
    <property type="entry name" value="Epithelial discoidin domain-containing receptor 1"/>
    <property type="match status" value="1"/>
</dbReference>
<evidence type="ECO:0000256" key="9">
    <source>
        <dbReference type="ARBA" id="ARBA00023157"/>
    </source>
</evidence>
<evidence type="ECO:0000256" key="5">
    <source>
        <dbReference type="ARBA" id="ARBA00022741"/>
    </source>
</evidence>
<organism evidence="17 18">
    <name type="scientific">Aromia moschata</name>
    <dbReference type="NCBI Taxonomy" id="1265417"/>
    <lineage>
        <taxon>Eukaryota</taxon>
        <taxon>Metazoa</taxon>
        <taxon>Ecdysozoa</taxon>
        <taxon>Arthropoda</taxon>
        <taxon>Hexapoda</taxon>
        <taxon>Insecta</taxon>
        <taxon>Pterygota</taxon>
        <taxon>Neoptera</taxon>
        <taxon>Endopterygota</taxon>
        <taxon>Coleoptera</taxon>
        <taxon>Polyphaga</taxon>
        <taxon>Cucujiformia</taxon>
        <taxon>Chrysomeloidea</taxon>
        <taxon>Cerambycidae</taxon>
        <taxon>Cerambycinae</taxon>
        <taxon>Callichromatini</taxon>
        <taxon>Aromia</taxon>
    </lineage>
</organism>
<dbReference type="PANTHER" id="PTHR24416:SF579">
    <property type="entry name" value="DISCOIDIN DOMAIN-CONTAINING RECEPTOR 2-LIKE PROTEIN"/>
    <property type="match status" value="1"/>
</dbReference>
<evidence type="ECO:0000256" key="13">
    <source>
        <dbReference type="SAM" id="Phobius"/>
    </source>
</evidence>
<dbReference type="Gene3D" id="2.60.120.260">
    <property type="entry name" value="Galactose-binding domain-like"/>
    <property type="match status" value="1"/>
</dbReference>
<evidence type="ECO:0000256" key="4">
    <source>
        <dbReference type="ARBA" id="ARBA00022729"/>
    </source>
</evidence>
<dbReference type="InterPro" id="IPR050122">
    <property type="entry name" value="RTK"/>
</dbReference>
<proteinExistence type="predicted"/>
<evidence type="ECO:0000313" key="18">
    <source>
        <dbReference type="Proteomes" id="UP001162162"/>
    </source>
</evidence>
<keyword evidence="8 13" id="KW-0472">Membrane</keyword>
<gene>
    <name evidence="17" type="ORF">NQ318_012180</name>
</gene>
<dbReference type="SMART" id="SM00219">
    <property type="entry name" value="TyrKc"/>
    <property type="match status" value="1"/>
</dbReference>
<dbReference type="Proteomes" id="UP001162162">
    <property type="component" value="Unassembled WGS sequence"/>
</dbReference>
<protein>
    <recommendedName>
        <fullName evidence="19">Discoidin domain-containing receptor 2-like</fullName>
    </recommendedName>
</protein>
<dbReference type="InterPro" id="IPR020635">
    <property type="entry name" value="Tyr_kinase_cat_dom"/>
</dbReference>
<dbReference type="PROSITE" id="PS50011">
    <property type="entry name" value="PROTEIN_KINASE_DOM"/>
    <property type="match status" value="1"/>
</dbReference>
<evidence type="ECO:0000256" key="10">
    <source>
        <dbReference type="ARBA" id="ARBA00023170"/>
    </source>
</evidence>
<evidence type="ECO:0000256" key="14">
    <source>
        <dbReference type="SAM" id="SignalP"/>
    </source>
</evidence>
<dbReference type="AlphaFoldDB" id="A0AAV8Z1R8"/>
<evidence type="ECO:0000259" key="15">
    <source>
        <dbReference type="PROSITE" id="PS50011"/>
    </source>
</evidence>
<dbReference type="PROSITE" id="PS01286">
    <property type="entry name" value="FA58C_2"/>
    <property type="match status" value="1"/>
</dbReference>
<dbReference type="SUPFAM" id="SSF49785">
    <property type="entry name" value="Galactose-binding domain-like"/>
    <property type="match status" value="1"/>
</dbReference>
<feature type="compositionally biased region" description="Basic and acidic residues" evidence="12">
    <location>
        <begin position="467"/>
        <end position="476"/>
    </location>
</feature>
<dbReference type="PANTHER" id="PTHR24416">
    <property type="entry name" value="TYROSINE-PROTEIN KINASE RECEPTOR"/>
    <property type="match status" value="1"/>
</dbReference>
<dbReference type="GO" id="GO:0005524">
    <property type="term" value="F:ATP binding"/>
    <property type="evidence" value="ECO:0007669"/>
    <property type="project" value="UniProtKB-KW"/>
</dbReference>
<dbReference type="InterPro" id="IPR008979">
    <property type="entry name" value="Galactose-bd-like_sf"/>
</dbReference>
<dbReference type="Pfam" id="PF21114">
    <property type="entry name" value="DDR1-2_DS-like"/>
    <property type="match status" value="1"/>
</dbReference>
<sequence length="796" mass="91365">MYILLVFGIKYLILVLAGNVNPYLESKNQLDPPLWASKIRFYPYSYHKRTVCMRVELYGCRWTDGIVSYTMPQGDKRGANWEFYDFGYDGLWDGNELKHGLGQLVDGKFGHDDFKTDFYDGQTWVGWKNDTRHNKPIEIKFEFDKVREFSNVHIYCNNQFTKDVQVFSAAKVMFSIGGKRFNKGEPITYEYIEDRIFETARNITIKLHHRVGRFAKLQLFFASKWILISEVYFDSVVAHGNFTVEPEPTMVPQVKSHNGADRHDHKIEIPVPNEINESAVIAIILIGLTLVILLLGAIILIIYRFRNKKFFRSPNSSNIGFPNSTLPHLQPESVYGMSEKGSSIEAYGVTEIDDYRRSHGTIKSSLRSTLPLPHPGNMSENNEYQEPYQAMKYAPYYSYSSVVLEMQDVMPNSIKKCPIPQDAYDYAIPEPGTLPLLSTSEQNTLPIARSRMSSISSKGARISLRSTHSEGREGKRSPTQQEALTALKKRLEETVITEFPRHRLRMLSKLSEGAFGTVYIAEADGISEYSTTLSLGTRLVAIKFLGETASEKEKKDFYRDVRILAALEDPNIARVLGICSQDEPLCVVMEYLDHGDLCQFLKTHVAGDSTANLPYGIKSLSFDCLLYMGAQIASGMRYLESLNFVHRDLATRNCLIGKGYQIKICDFGTYNELYINDYYKVDGNTPLPIRWMAWESVYQARYTTKSDVWAFAVTLWEILTLCRRQPYDALTDPEVMENLARLHCDDGQFKCLPRPSNHKDIYDIMLECWRRRDVDRPTFREIHLFLQRKNLGYAPT</sequence>
<evidence type="ECO:0000313" key="17">
    <source>
        <dbReference type="EMBL" id="KAJ8957013.1"/>
    </source>
</evidence>
<keyword evidence="6" id="KW-0067">ATP-binding</keyword>
<dbReference type="Gene3D" id="1.10.510.10">
    <property type="entry name" value="Transferase(Phosphotransferase) domain 1"/>
    <property type="match status" value="1"/>
</dbReference>
<keyword evidence="9" id="KW-1015">Disulfide bond</keyword>
<keyword evidence="10" id="KW-0675">Receptor</keyword>
<keyword evidence="7 13" id="KW-1133">Transmembrane helix</keyword>
<keyword evidence="4 14" id="KW-0732">Signal</keyword>
<dbReference type="Gene3D" id="2.60.120.1190">
    <property type="match status" value="1"/>
</dbReference>
<comment type="caution">
    <text evidence="17">The sequence shown here is derived from an EMBL/GenBank/DDBJ whole genome shotgun (WGS) entry which is preliminary data.</text>
</comment>
<feature type="region of interest" description="Disordered" evidence="12">
    <location>
        <begin position="454"/>
        <end position="481"/>
    </location>
</feature>
<evidence type="ECO:0000256" key="6">
    <source>
        <dbReference type="ARBA" id="ARBA00022840"/>
    </source>
</evidence>
<keyword evidence="2" id="KW-1003">Cell membrane</keyword>
<accession>A0AAV8Z1R8</accession>
<feature type="chain" id="PRO_5043843828" description="Discoidin domain-containing receptor 2-like" evidence="14">
    <location>
        <begin position="18"/>
        <end position="796"/>
    </location>
</feature>
<comment type="subcellular location">
    <subcellularLocation>
        <location evidence="1">Cell membrane</location>
        <topology evidence="1">Single-pass type I membrane protein</topology>
    </subcellularLocation>
</comment>
<evidence type="ECO:0000256" key="11">
    <source>
        <dbReference type="ARBA" id="ARBA00023180"/>
    </source>
</evidence>
<dbReference type="InterPro" id="IPR000719">
    <property type="entry name" value="Prot_kinase_dom"/>
</dbReference>
<dbReference type="PROSITE" id="PS50022">
    <property type="entry name" value="FA58C_3"/>
    <property type="match status" value="1"/>
</dbReference>
<dbReference type="InterPro" id="IPR000421">
    <property type="entry name" value="FA58C"/>
</dbReference>
<evidence type="ECO:0000256" key="3">
    <source>
        <dbReference type="ARBA" id="ARBA00022692"/>
    </source>
</evidence>
<evidence type="ECO:0000256" key="7">
    <source>
        <dbReference type="ARBA" id="ARBA00022989"/>
    </source>
</evidence>
<evidence type="ECO:0000259" key="16">
    <source>
        <dbReference type="PROSITE" id="PS50022"/>
    </source>
</evidence>
<keyword evidence="3 13" id="KW-0812">Transmembrane</keyword>
<evidence type="ECO:0000256" key="1">
    <source>
        <dbReference type="ARBA" id="ARBA00004251"/>
    </source>
</evidence>
<evidence type="ECO:0000256" key="12">
    <source>
        <dbReference type="SAM" id="MobiDB-lite"/>
    </source>
</evidence>
<dbReference type="PROSITE" id="PS00109">
    <property type="entry name" value="PROTEIN_KINASE_TYR"/>
    <property type="match status" value="1"/>
</dbReference>
<feature type="signal peptide" evidence="14">
    <location>
        <begin position="1"/>
        <end position="17"/>
    </location>
</feature>
<keyword evidence="5" id="KW-0547">Nucleotide-binding</keyword>
<dbReference type="GO" id="GO:0005518">
    <property type="term" value="F:collagen binding"/>
    <property type="evidence" value="ECO:0007669"/>
    <property type="project" value="TreeGrafter"/>
</dbReference>
<dbReference type="Pfam" id="PF07714">
    <property type="entry name" value="PK_Tyr_Ser-Thr"/>
    <property type="match status" value="1"/>
</dbReference>
<dbReference type="GO" id="GO:0043235">
    <property type="term" value="C:receptor complex"/>
    <property type="evidence" value="ECO:0007669"/>
    <property type="project" value="TreeGrafter"/>
</dbReference>
<evidence type="ECO:0008006" key="19">
    <source>
        <dbReference type="Google" id="ProtNLM"/>
    </source>
</evidence>
<feature type="transmembrane region" description="Helical" evidence="13">
    <location>
        <begin position="279"/>
        <end position="303"/>
    </location>
</feature>
<dbReference type="SUPFAM" id="SSF56112">
    <property type="entry name" value="Protein kinase-like (PK-like)"/>
    <property type="match status" value="1"/>
</dbReference>
<evidence type="ECO:0000256" key="8">
    <source>
        <dbReference type="ARBA" id="ARBA00023136"/>
    </source>
</evidence>
<reference evidence="17" key="1">
    <citation type="journal article" date="2023" name="Insect Mol. Biol.">
        <title>Genome sequencing provides insights into the evolution of gene families encoding plant cell wall-degrading enzymes in longhorned beetles.</title>
        <authorList>
            <person name="Shin N.R."/>
            <person name="Okamura Y."/>
            <person name="Kirsch R."/>
            <person name="Pauchet Y."/>
        </authorList>
    </citation>
    <scope>NUCLEOTIDE SEQUENCE</scope>
    <source>
        <strain evidence="17">AMC_N1</strain>
    </source>
</reference>
<keyword evidence="18" id="KW-1185">Reference proteome</keyword>
<dbReference type="GO" id="GO:0038062">
    <property type="term" value="F:protein tyrosine kinase collagen receptor activity"/>
    <property type="evidence" value="ECO:0007669"/>
    <property type="project" value="TreeGrafter"/>
</dbReference>
<dbReference type="InterPro" id="IPR001245">
    <property type="entry name" value="Ser-Thr/Tyr_kinase_cat_dom"/>
</dbReference>
<dbReference type="EMBL" id="JAPWTK010000026">
    <property type="protein sequence ID" value="KAJ8957013.1"/>
    <property type="molecule type" value="Genomic_DNA"/>
</dbReference>
<dbReference type="InterPro" id="IPR008266">
    <property type="entry name" value="Tyr_kinase_AS"/>
</dbReference>
<dbReference type="GO" id="GO:0005886">
    <property type="term" value="C:plasma membrane"/>
    <property type="evidence" value="ECO:0007669"/>
    <property type="project" value="UniProtKB-SubCell"/>
</dbReference>
<keyword evidence="11" id="KW-0325">Glycoprotein</keyword>
<dbReference type="PRINTS" id="PR00109">
    <property type="entry name" value="TYRKINASE"/>
</dbReference>
<evidence type="ECO:0000256" key="2">
    <source>
        <dbReference type="ARBA" id="ARBA00022475"/>
    </source>
</evidence>
<name>A0AAV8Z1R8_9CUCU</name>
<feature type="domain" description="F5/8 type C" evidence="16">
    <location>
        <begin position="1"/>
        <end position="60"/>
    </location>
</feature>
<feature type="domain" description="Protein kinase" evidence="15">
    <location>
        <begin position="504"/>
        <end position="786"/>
    </location>
</feature>
<dbReference type="GO" id="GO:0010976">
    <property type="term" value="P:positive regulation of neuron projection development"/>
    <property type="evidence" value="ECO:0007669"/>
    <property type="project" value="TreeGrafter"/>
</dbReference>
<dbReference type="InterPro" id="IPR011009">
    <property type="entry name" value="Kinase-like_dom_sf"/>
</dbReference>